<comment type="caution">
    <text evidence="2">The sequence shown here is derived from an EMBL/GenBank/DDBJ whole genome shotgun (WGS) entry which is preliminary data.</text>
</comment>
<gene>
    <name evidence="2" type="ORF">GCM10010096_07830</name>
</gene>
<keyword evidence="3" id="KW-1185">Reference proteome</keyword>
<protein>
    <submittedName>
        <fullName evidence="2">Uncharacterized protein</fullName>
    </submittedName>
</protein>
<dbReference type="EMBL" id="BMZN01000001">
    <property type="protein sequence ID" value="GHC39957.1"/>
    <property type="molecule type" value="Genomic_DNA"/>
</dbReference>
<dbReference type="AlphaFoldDB" id="A0A8H9M3L7"/>
<evidence type="ECO:0000313" key="3">
    <source>
        <dbReference type="Proteomes" id="UP000608923"/>
    </source>
</evidence>
<evidence type="ECO:0000256" key="1">
    <source>
        <dbReference type="SAM" id="MobiDB-lite"/>
    </source>
</evidence>
<reference evidence="3" key="1">
    <citation type="journal article" date="2019" name="Int. J. Syst. Evol. Microbiol.">
        <title>The Global Catalogue of Microorganisms (GCM) 10K type strain sequencing project: providing services to taxonomists for standard genome sequencing and annotation.</title>
        <authorList>
            <consortium name="The Broad Institute Genomics Platform"/>
            <consortium name="The Broad Institute Genome Sequencing Center for Infectious Disease"/>
            <person name="Wu L."/>
            <person name="Ma J."/>
        </authorList>
    </citation>
    <scope>NUCLEOTIDE SEQUENCE [LARGE SCALE GENOMIC DNA]</scope>
    <source>
        <strain evidence="3">KCTC 42083</strain>
    </source>
</reference>
<accession>A0A8H9M3L7</accession>
<evidence type="ECO:0000313" key="2">
    <source>
        <dbReference type="EMBL" id="GHC39957.1"/>
    </source>
</evidence>
<feature type="compositionally biased region" description="Polar residues" evidence="1">
    <location>
        <begin position="26"/>
        <end position="35"/>
    </location>
</feature>
<dbReference type="RefSeq" id="WP_189391148.1">
    <property type="nucleotide sequence ID" value="NZ_BMZN01000001.1"/>
</dbReference>
<sequence>MISNTLTINIGGTALKKIPRLKGHLNNHTPNQDQAHPNKHKKNRLAPEDASRFFVQDQDE</sequence>
<proteinExistence type="predicted"/>
<feature type="region of interest" description="Disordered" evidence="1">
    <location>
        <begin position="23"/>
        <end position="60"/>
    </location>
</feature>
<name>A0A8H9M3L7_9BURK</name>
<organism evidence="2 3">
    <name type="scientific">Alcaligenes pakistanensis</name>
    <dbReference type="NCBI Taxonomy" id="1482717"/>
    <lineage>
        <taxon>Bacteria</taxon>
        <taxon>Pseudomonadati</taxon>
        <taxon>Pseudomonadota</taxon>
        <taxon>Betaproteobacteria</taxon>
        <taxon>Burkholderiales</taxon>
        <taxon>Alcaligenaceae</taxon>
        <taxon>Alcaligenes</taxon>
    </lineage>
</organism>
<dbReference type="Proteomes" id="UP000608923">
    <property type="component" value="Unassembled WGS sequence"/>
</dbReference>